<accession>A0A8E2JQZ5</accession>
<dbReference type="AlphaFoldDB" id="A0A8E2JQZ5"/>
<dbReference type="PANTHER" id="PTHR37535">
    <property type="entry name" value="FLUG DOMAIN PROTEIN"/>
    <property type="match status" value="1"/>
</dbReference>
<dbReference type="OrthoDB" id="3745702at2759"/>
<evidence type="ECO:0000313" key="1">
    <source>
        <dbReference type="EMBL" id="OCL06329.1"/>
    </source>
</evidence>
<keyword evidence="2" id="KW-1185">Reference proteome</keyword>
<reference evidence="1 2" key="1">
    <citation type="journal article" date="2016" name="Nat. Commun.">
        <title>Ectomycorrhizal ecology is imprinted in the genome of the dominant symbiotic fungus Cenococcum geophilum.</title>
        <authorList>
            <consortium name="DOE Joint Genome Institute"/>
            <person name="Peter M."/>
            <person name="Kohler A."/>
            <person name="Ohm R.A."/>
            <person name="Kuo A."/>
            <person name="Krutzmann J."/>
            <person name="Morin E."/>
            <person name="Arend M."/>
            <person name="Barry K.W."/>
            <person name="Binder M."/>
            <person name="Choi C."/>
            <person name="Clum A."/>
            <person name="Copeland A."/>
            <person name="Grisel N."/>
            <person name="Haridas S."/>
            <person name="Kipfer T."/>
            <person name="LaButti K."/>
            <person name="Lindquist E."/>
            <person name="Lipzen A."/>
            <person name="Maire R."/>
            <person name="Meier B."/>
            <person name="Mihaltcheva S."/>
            <person name="Molinier V."/>
            <person name="Murat C."/>
            <person name="Poggeler S."/>
            <person name="Quandt C.A."/>
            <person name="Sperisen C."/>
            <person name="Tritt A."/>
            <person name="Tisserant E."/>
            <person name="Crous P.W."/>
            <person name="Henrissat B."/>
            <person name="Nehls U."/>
            <person name="Egli S."/>
            <person name="Spatafora J.W."/>
            <person name="Grigoriev I.V."/>
            <person name="Martin F.M."/>
        </authorList>
    </citation>
    <scope>NUCLEOTIDE SEQUENCE [LARGE SCALE GENOMIC DNA]</scope>
    <source>
        <strain evidence="1 2">CBS 207.34</strain>
    </source>
</reference>
<proteinExistence type="predicted"/>
<gene>
    <name evidence="1" type="ORF">AOQ84DRAFT_399062</name>
</gene>
<name>A0A8E2JQZ5_9PEZI</name>
<sequence>MESLKDFVKNIAYGIDGAKNDLKVALTTVGQYWKGFTAGWRRNYSAILANIIHSVAYERPAIRVNNWADFMAIVCSSARVGEYIESSCRTGSGRGLHYKFVRDAKNMTTTLDKRPEYSLYEGLVPIPLICNLMLPILAILIAAKAFRDYDTIKELLNISMSIREKIEKANAFSFRLRALGFRTGYSRLPTIHDFRAEGLYWIDLNTFNNYYMPNNSGTDGQASYFGIELRSIINNLFRGLSLPRNPKLWQSLPAEKQHKLENSSNYINIEEEIAALKGKKDLESIARRKELYAQRRKLTAKELRKWQKAQPYRPDIKDEDNDSPCYHRTIFNRTRFLMPERGRLASTLFKVTTLQSPTGLSALRDMVALCQKDAEVEFRPGLEPEKCCCSNSASQPDQSPLSDTKKKTTYDWSCSADALISETGPWKEHIHRHVERLDEGRPVNYPHSGSQYIATFNSVKS</sequence>
<dbReference type="EMBL" id="KV750087">
    <property type="protein sequence ID" value="OCL06329.1"/>
    <property type="molecule type" value="Genomic_DNA"/>
</dbReference>
<dbReference type="Proteomes" id="UP000250140">
    <property type="component" value="Unassembled WGS sequence"/>
</dbReference>
<evidence type="ECO:0000313" key="2">
    <source>
        <dbReference type="Proteomes" id="UP000250140"/>
    </source>
</evidence>
<dbReference type="PANTHER" id="PTHR37535:SF3">
    <property type="entry name" value="FLUG DOMAIN-CONTAINING PROTEIN"/>
    <property type="match status" value="1"/>
</dbReference>
<organism evidence="1 2">
    <name type="scientific">Glonium stellatum</name>
    <dbReference type="NCBI Taxonomy" id="574774"/>
    <lineage>
        <taxon>Eukaryota</taxon>
        <taxon>Fungi</taxon>
        <taxon>Dikarya</taxon>
        <taxon>Ascomycota</taxon>
        <taxon>Pezizomycotina</taxon>
        <taxon>Dothideomycetes</taxon>
        <taxon>Pleosporomycetidae</taxon>
        <taxon>Gloniales</taxon>
        <taxon>Gloniaceae</taxon>
        <taxon>Glonium</taxon>
    </lineage>
</organism>
<protein>
    <submittedName>
        <fullName evidence="1">Uncharacterized protein</fullName>
    </submittedName>
</protein>